<evidence type="ECO:0000256" key="12">
    <source>
        <dbReference type="ARBA" id="ARBA00034029"/>
    </source>
</evidence>
<evidence type="ECO:0000256" key="4">
    <source>
        <dbReference type="ARBA" id="ARBA00011245"/>
    </source>
</evidence>
<dbReference type="Pfam" id="PF05199">
    <property type="entry name" value="GMC_oxred_C"/>
    <property type="match status" value="1"/>
</dbReference>
<dbReference type="OrthoDB" id="269227at2759"/>
<comment type="catalytic activity">
    <reaction evidence="13">
        <text>a pyranoside + acceptor = a pyranosid-3-ulose + reduced acceptor.</text>
        <dbReference type="EC" id="1.1.99.29"/>
    </reaction>
</comment>
<dbReference type="PANTHER" id="PTHR11552:SF147">
    <property type="entry name" value="CHOLINE DEHYDROGENASE, MITOCHONDRIAL"/>
    <property type="match status" value="1"/>
</dbReference>
<feature type="chain" id="PRO_5040887694" description="pyranose dehydrogenase (acceptor)" evidence="17">
    <location>
        <begin position="21"/>
        <end position="578"/>
    </location>
</feature>
<evidence type="ECO:0000256" key="16">
    <source>
        <dbReference type="PIRSR" id="PIRSR000137-2"/>
    </source>
</evidence>
<evidence type="ECO:0000256" key="10">
    <source>
        <dbReference type="ARBA" id="ARBA00033986"/>
    </source>
</evidence>
<feature type="active site" description="Proton acceptor" evidence="15">
    <location>
        <position position="558"/>
    </location>
</feature>
<comment type="catalytic activity">
    <reaction evidence="12">
        <text>pyranose + acceptor = pyranos-3-ulose + reduced acceptor.</text>
        <dbReference type="EC" id="1.1.99.29"/>
    </reaction>
</comment>
<feature type="domain" description="Glucose-methanol-choline oxidoreductase C-terminal" evidence="19">
    <location>
        <begin position="432"/>
        <end position="567"/>
    </location>
</feature>
<dbReference type="AlphaFoldDB" id="A0A9W8J1C9"/>
<accession>A0A9W8J1C9</accession>
<proteinExistence type="inferred from homology"/>
<evidence type="ECO:0000256" key="14">
    <source>
        <dbReference type="ARBA" id="ARBA00034059"/>
    </source>
</evidence>
<dbReference type="InterPro" id="IPR036188">
    <property type="entry name" value="FAD/NAD-bd_sf"/>
</dbReference>
<dbReference type="PANTHER" id="PTHR11552">
    <property type="entry name" value="GLUCOSE-METHANOL-CHOLINE GMC OXIDOREDUCTASE"/>
    <property type="match status" value="1"/>
</dbReference>
<feature type="signal peptide" evidence="17">
    <location>
        <begin position="1"/>
        <end position="20"/>
    </location>
</feature>
<name>A0A9W8J1C9_9AGAR</name>
<dbReference type="SUPFAM" id="SSF51905">
    <property type="entry name" value="FAD/NAD(P)-binding domain"/>
    <property type="match status" value="1"/>
</dbReference>
<reference evidence="20" key="1">
    <citation type="submission" date="2022-06" db="EMBL/GenBank/DDBJ databases">
        <title>Genome Sequence of Candolleomyces eurysporus.</title>
        <authorList>
            <person name="Buettner E."/>
        </authorList>
    </citation>
    <scope>NUCLEOTIDE SEQUENCE</scope>
    <source>
        <strain evidence="20">VTCC 930004</strain>
    </source>
</reference>
<evidence type="ECO:0000256" key="8">
    <source>
        <dbReference type="ARBA" id="ARBA00022827"/>
    </source>
</evidence>
<evidence type="ECO:0000256" key="2">
    <source>
        <dbReference type="ARBA" id="ARBA00004613"/>
    </source>
</evidence>
<keyword evidence="8 16" id="KW-0274">FAD</keyword>
<organism evidence="20 21">
    <name type="scientific">Candolleomyces eurysporus</name>
    <dbReference type="NCBI Taxonomy" id="2828524"/>
    <lineage>
        <taxon>Eukaryota</taxon>
        <taxon>Fungi</taxon>
        <taxon>Dikarya</taxon>
        <taxon>Basidiomycota</taxon>
        <taxon>Agaricomycotina</taxon>
        <taxon>Agaricomycetes</taxon>
        <taxon>Agaricomycetidae</taxon>
        <taxon>Agaricales</taxon>
        <taxon>Agaricineae</taxon>
        <taxon>Psathyrellaceae</taxon>
        <taxon>Candolleomyces</taxon>
    </lineage>
</organism>
<dbReference type="InterPro" id="IPR007867">
    <property type="entry name" value="GMC_OxRtase_C"/>
</dbReference>
<dbReference type="PIRSF" id="PIRSF000137">
    <property type="entry name" value="Alcohol_oxidase"/>
    <property type="match status" value="1"/>
</dbReference>
<evidence type="ECO:0000256" key="5">
    <source>
        <dbReference type="ARBA" id="ARBA00013177"/>
    </source>
</evidence>
<dbReference type="Gene3D" id="3.50.50.60">
    <property type="entry name" value="FAD/NAD(P)-binding domain"/>
    <property type="match status" value="1"/>
</dbReference>
<evidence type="ECO:0000256" key="11">
    <source>
        <dbReference type="ARBA" id="ARBA00034010"/>
    </source>
</evidence>
<dbReference type="Pfam" id="PF00732">
    <property type="entry name" value="GMC_oxred_N"/>
    <property type="match status" value="1"/>
</dbReference>
<protein>
    <recommendedName>
        <fullName evidence="5">pyranose dehydrogenase (acceptor)</fullName>
        <ecNumber evidence="5">1.1.99.29</ecNumber>
    </recommendedName>
</protein>
<evidence type="ECO:0000256" key="3">
    <source>
        <dbReference type="ARBA" id="ARBA00010790"/>
    </source>
</evidence>
<dbReference type="GO" id="GO:0033718">
    <property type="term" value="F:pyranose dehydrogenase (acceptor) activity"/>
    <property type="evidence" value="ECO:0007669"/>
    <property type="project" value="UniProtKB-EC"/>
</dbReference>
<comment type="function">
    <text evidence="9">Catalyzes the single-oxidation or sequential double oxidation reaction of carbohydrates primarily at carbon-2 and/or carbon-3 with the concomitant reduction of the flavin. The enzyme exhibits a broad sugar substrate specificity, oxidizing different aldopyranoses to the corresponding C-1, C-2, C-3 or C-1,2, C-2,3 and C-3,4 (di)dehydro sugars with substrate-specific regioselectivity. Accepts only a narrow range of electron acceptors such as substituted benzoquinones and complexed metal ions and reacts extremely slowly with O(2) as acceptor. May play a role in the natural recycling of plant matter by oxidizing all major monosaccharides in lignocellulose and by reducing quinone compounds or reactive radical species generated during lignin depolymerization.</text>
</comment>
<dbReference type="GO" id="GO:0050660">
    <property type="term" value="F:flavin adenine dinucleotide binding"/>
    <property type="evidence" value="ECO:0007669"/>
    <property type="project" value="InterPro"/>
</dbReference>
<evidence type="ECO:0000256" key="13">
    <source>
        <dbReference type="ARBA" id="ARBA00034050"/>
    </source>
</evidence>
<feature type="active site" description="Proton donor" evidence="15">
    <location>
        <position position="514"/>
    </location>
</feature>
<feature type="binding site" evidence="16">
    <location>
        <position position="115"/>
    </location>
    <ligand>
        <name>FAD</name>
        <dbReference type="ChEBI" id="CHEBI:57692"/>
    </ligand>
</feature>
<dbReference type="Gene3D" id="3.30.560.10">
    <property type="entry name" value="Glucose Oxidase, domain 3"/>
    <property type="match status" value="1"/>
</dbReference>
<feature type="domain" description="Glucose-methanol-choline oxidoreductase N-terminal" evidence="18">
    <location>
        <begin position="36"/>
        <end position="347"/>
    </location>
</feature>
<keyword evidence="21" id="KW-1185">Reference proteome</keyword>
<dbReference type="SUPFAM" id="SSF54373">
    <property type="entry name" value="FAD-linked reductases, C-terminal domain"/>
    <property type="match status" value="1"/>
</dbReference>
<sequence>MKRLICAVTFLFYAVAGAQAKVYQSIEELPTTTQPFDFIVAGGGTAGSVIASRLSENRRFNVLLVEAGPDNAGVIELIIPAWGPRRDNAQYDWPYISTPQPGLNGRTLAVPRGHVLGGSSSINGMVYTRGSADDFDNWGRVTGDPGWSWKALWPYIKRHEQWVQPAGGRDPSGQFDSSVHGYKGKVSVSLPWNGPTDHDNRTARNAELQKEFPVILDPNAGKPIGITWMQSTIGNGERSSAATAYLGSDVRERPNLTILLNTYITRLLPVKASSRSLDIRSIEIAPRRGGSTRILSAAKEIILSGGVIGTPQVLLNSGIGNKTELEALGIPPLLNLPDVGQGLIDHVATNVAWTVIPPNTTTIDETAALAMWQQNRTGPLTERFTHQILWSRFQPDSSIFKEFKDPSTGPTSPHIEMPLGSGPGGSFCLLTPHSRGSVKLRSKNPFDNPLIDLGLLSHPFDMAALKEGIRILKRFYSSAAWDGYITGFRGPDPDNLSDEEFEKIIRDSAFTFLHPVGTASMSSKNSKRGVVNHELKLKGATGIRIVDASVFPYVLTAHTQAAVYILAERAADLIRDAW</sequence>
<comment type="cofactor">
    <cofactor evidence="1 16">
        <name>FAD</name>
        <dbReference type="ChEBI" id="CHEBI:57692"/>
    </cofactor>
</comment>
<dbReference type="InterPro" id="IPR000172">
    <property type="entry name" value="GMC_OxRdtase_N"/>
</dbReference>
<evidence type="ECO:0000256" key="7">
    <source>
        <dbReference type="ARBA" id="ARBA00022630"/>
    </source>
</evidence>
<keyword evidence="17" id="KW-0732">Signal</keyword>
<dbReference type="EC" id="1.1.99.29" evidence="5"/>
<evidence type="ECO:0000313" key="21">
    <source>
        <dbReference type="Proteomes" id="UP001140091"/>
    </source>
</evidence>
<comment type="caution">
    <text evidence="20">The sequence shown here is derived from an EMBL/GenBank/DDBJ whole genome shotgun (WGS) entry which is preliminary data.</text>
</comment>
<evidence type="ECO:0000256" key="9">
    <source>
        <dbReference type="ARBA" id="ARBA00024699"/>
    </source>
</evidence>
<keyword evidence="6" id="KW-0964">Secreted</keyword>
<dbReference type="GO" id="GO:0005576">
    <property type="term" value="C:extracellular region"/>
    <property type="evidence" value="ECO:0007669"/>
    <property type="project" value="UniProtKB-SubCell"/>
</dbReference>
<dbReference type="InterPro" id="IPR012132">
    <property type="entry name" value="GMC_OxRdtase"/>
</dbReference>
<evidence type="ECO:0000259" key="19">
    <source>
        <dbReference type="Pfam" id="PF05199"/>
    </source>
</evidence>
<keyword evidence="7" id="KW-0285">Flavoprotein</keyword>
<feature type="binding site" evidence="16">
    <location>
        <begin position="123"/>
        <end position="126"/>
    </location>
    <ligand>
        <name>FAD</name>
        <dbReference type="ChEBI" id="CHEBI:57692"/>
    </ligand>
</feature>
<comment type="catalytic activity">
    <reaction evidence="14">
        <text>a pyranoside + acceptor = a pyranosid-3,4-diulose + reduced acceptor.</text>
        <dbReference type="EC" id="1.1.99.29"/>
    </reaction>
</comment>
<evidence type="ECO:0000259" key="18">
    <source>
        <dbReference type="Pfam" id="PF00732"/>
    </source>
</evidence>
<evidence type="ECO:0000256" key="1">
    <source>
        <dbReference type="ARBA" id="ARBA00001974"/>
    </source>
</evidence>
<comment type="catalytic activity">
    <reaction evidence="10">
        <text>pyranose + acceptor = pyranos-2-ulose + reduced acceptor.</text>
        <dbReference type="EC" id="1.1.99.29"/>
    </reaction>
</comment>
<gene>
    <name evidence="20" type="ORF">H1R20_g13147</name>
</gene>
<evidence type="ECO:0000256" key="15">
    <source>
        <dbReference type="PIRSR" id="PIRSR000137-1"/>
    </source>
</evidence>
<evidence type="ECO:0000256" key="6">
    <source>
        <dbReference type="ARBA" id="ARBA00022525"/>
    </source>
</evidence>
<dbReference type="EMBL" id="JANBPK010001263">
    <property type="protein sequence ID" value="KAJ2923938.1"/>
    <property type="molecule type" value="Genomic_DNA"/>
</dbReference>
<comment type="subcellular location">
    <subcellularLocation>
        <location evidence="2">Secreted</location>
    </subcellularLocation>
</comment>
<feature type="non-terminal residue" evidence="20">
    <location>
        <position position="1"/>
    </location>
</feature>
<evidence type="ECO:0000256" key="17">
    <source>
        <dbReference type="SAM" id="SignalP"/>
    </source>
</evidence>
<dbReference type="Proteomes" id="UP001140091">
    <property type="component" value="Unassembled WGS sequence"/>
</dbReference>
<comment type="similarity">
    <text evidence="3">Belongs to the GMC oxidoreductase family.</text>
</comment>
<comment type="catalytic activity">
    <reaction evidence="11">
        <text>pyranose + acceptor = pyranos-2,3-diulose + reduced acceptor.</text>
        <dbReference type="EC" id="1.1.99.29"/>
    </reaction>
</comment>
<evidence type="ECO:0000313" key="20">
    <source>
        <dbReference type="EMBL" id="KAJ2923938.1"/>
    </source>
</evidence>
<comment type="subunit">
    <text evidence="4">Monomer.</text>
</comment>